<feature type="transmembrane region" description="Helical" evidence="2">
    <location>
        <begin position="227"/>
        <end position="255"/>
    </location>
</feature>
<dbReference type="InterPro" id="IPR010994">
    <property type="entry name" value="RuvA_2-like"/>
</dbReference>
<dbReference type="PANTHER" id="PTHR21180:SF32">
    <property type="entry name" value="ENDONUCLEASE_EXONUCLEASE_PHOSPHATASE FAMILY DOMAIN-CONTAINING PROTEIN 1"/>
    <property type="match status" value="1"/>
</dbReference>
<evidence type="ECO:0000256" key="1">
    <source>
        <dbReference type="SAM" id="MobiDB-lite"/>
    </source>
</evidence>
<organism evidence="4 5">
    <name type="scientific">Georgenia alba</name>
    <dbReference type="NCBI Taxonomy" id="2233858"/>
    <lineage>
        <taxon>Bacteria</taxon>
        <taxon>Bacillati</taxon>
        <taxon>Actinomycetota</taxon>
        <taxon>Actinomycetes</taxon>
        <taxon>Micrococcales</taxon>
        <taxon>Bogoriellaceae</taxon>
        <taxon>Georgenia</taxon>
    </lineage>
</organism>
<feature type="transmembrane region" description="Helical" evidence="2">
    <location>
        <begin position="89"/>
        <end position="111"/>
    </location>
</feature>
<feature type="domain" description="Helix-hairpin-helix DNA-binding motif class 1" evidence="3">
    <location>
        <begin position="313"/>
        <end position="332"/>
    </location>
</feature>
<dbReference type="Proteomes" id="UP001596455">
    <property type="component" value="Unassembled WGS sequence"/>
</dbReference>
<dbReference type="Pfam" id="PF12836">
    <property type="entry name" value="HHH_3"/>
    <property type="match status" value="1"/>
</dbReference>
<dbReference type="Gene3D" id="1.10.150.280">
    <property type="entry name" value="AF1531-like domain"/>
    <property type="match status" value="1"/>
</dbReference>
<dbReference type="PANTHER" id="PTHR21180">
    <property type="entry name" value="ENDONUCLEASE/EXONUCLEASE/PHOSPHATASE FAMILY DOMAIN-CONTAINING PROTEIN 1"/>
    <property type="match status" value="1"/>
</dbReference>
<evidence type="ECO:0000256" key="2">
    <source>
        <dbReference type="SAM" id="Phobius"/>
    </source>
</evidence>
<keyword evidence="2" id="KW-1133">Transmembrane helix</keyword>
<dbReference type="SMART" id="SM00278">
    <property type="entry name" value="HhH1"/>
    <property type="match status" value="2"/>
</dbReference>
<sequence length="344" mass="35718">MSSDSGQVPYRDLLASGPPETRPEAGPTQAGTTEAGTAEDGPVLVVVAPGELSARPYPGTTAPPAPKPEPVGPARLAGRPRSRPRLGGYLGFALLLFLGVGVAGAILVLVADDVSTYWDEEVPLGQETALTLPRAEERWIWVPEGHAEDVACTAGDGAGADLPMSRAPGEHHEDYETAFQFPTGNGSVTLSCRLTDDPQNPSWQPQSATLWLGRPSDLTYAPFLQNAILVLLGGPGVGVLVLVLAIVAQVAYGIVRLVRPSVARGPATAPAPEPVDLNTATAAELRRIHGIGRSLAAGIVAWRETHGPFGSVDDLVRVPGIGPSTVDAVRSQTTVSAGGFQHAE</sequence>
<dbReference type="InterPro" id="IPR003583">
    <property type="entry name" value="Hlx-hairpin-Hlx_DNA-bd_motif"/>
</dbReference>
<dbReference type="RefSeq" id="WP_382396516.1">
    <property type="nucleotide sequence ID" value="NZ_JBHTCQ010000005.1"/>
</dbReference>
<feature type="region of interest" description="Disordered" evidence="1">
    <location>
        <begin position="1"/>
        <end position="79"/>
    </location>
</feature>
<comment type="caution">
    <text evidence="4">The sequence shown here is derived from an EMBL/GenBank/DDBJ whole genome shotgun (WGS) entry which is preliminary data.</text>
</comment>
<dbReference type="InterPro" id="IPR051675">
    <property type="entry name" value="Endo/Exo/Phosphatase_dom_1"/>
</dbReference>
<keyword evidence="4" id="KW-0238">DNA-binding</keyword>
<dbReference type="InterPro" id="IPR004509">
    <property type="entry name" value="Competence_ComEA_HhH"/>
</dbReference>
<name>A0ABW2QBX7_9MICO</name>
<dbReference type="EMBL" id="JBHTCQ010000005">
    <property type="protein sequence ID" value="MFC7406976.1"/>
    <property type="molecule type" value="Genomic_DNA"/>
</dbReference>
<proteinExistence type="predicted"/>
<keyword evidence="2" id="KW-0472">Membrane</keyword>
<feature type="compositionally biased region" description="Pro residues" evidence="1">
    <location>
        <begin position="61"/>
        <end position="71"/>
    </location>
</feature>
<reference evidence="5" key="1">
    <citation type="journal article" date="2019" name="Int. J. Syst. Evol. Microbiol.">
        <title>The Global Catalogue of Microorganisms (GCM) 10K type strain sequencing project: providing services to taxonomists for standard genome sequencing and annotation.</title>
        <authorList>
            <consortium name="The Broad Institute Genomics Platform"/>
            <consortium name="The Broad Institute Genome Sequencing Center for Infectious Disease"/>
            <person name="Wu L."/>
            <person name="Ma J."/>
        </authorList>
    </citation>
    <scope>NUCLEOTIDE SEQUENCE [LARGE SCALE GENOMIC DNA]</scope>
    <source>
        <strain evidence="5">JCM 1490</strain>
    </source>
</reference>
<feature type="compositionally biased region" description="Low complexity" evidence="1">
    <location>
        <begin position="24"/>
        <end position="41"/>
    </location>
</feature>
<evidence type="ECO:0000313" key="4">
    <source>
        <dbReference type="EMBL" id="MFC7406976.1"/>
    </source>
</evidence>
<keyword evidence="5" id="KW-1185">Reference proteome</keyword>
<dbReference type="SUPFAM" id="SSF47781">
    <property type="entry name" value="RuvA domain 2-like"/>
    <property type="match status" value="1"/>
</dbReference>
<gene>
    <name evidence="4" type="ORF">ACFQQL_17805</name>
</gene>
<dbReference type="GO" id="GO:0003677">
    <property type="term" value="F:DNA binding"/>
    <property type="evidence" value="ECO:0007669"/>
    <property type="project" value="UniProtKB-KW"/>
</dbReference>
<keyword evidence="2" id="KW-0812">Transmembrane</keyword>
<evidence type="ECO:0000313" key="5">
    <source>
        <dbReference type="Proteomes" id="UP001596455"/>
    </source>
</evidence>
<accession>A0ABW2QBX7</accession>
<protein>
    <submittedName>
        <fullName evidence="4">ComEA family DNA-binding protein</fullName>
    </submittedName>
</protein>
<evidence type="ECO:0000259" key="3">
    <source>
        <dbReference type="SMART" id="SM00278"/>
    </source>
</evidence>
<dbReference type="NCBIfam" id="TIGR00426">
    <property type="entry name" value="competence protein ComEA helix-hairpin-helix repeat region"/>
    <property type="match status" value="1"/>
</dbReference>
<feature type="domain" description="Helix-hairpin-helix DNA-binding motif class 1" evidence="3">
    <location>
        <begin position="283"/>
        <end position="302"/>
    </location>
</feature>